<organism evidence="2">
    <name type="scientific">Tanacetum cinerariifolium</name>
    <name type="common">Dalmatian daisy</name>
    <name type="synonym">Chrysanthemum cinerariifolium</name>
    <dbReference type="NCBI Taxonomy" id="118510"/>
    <lineage>
        <taxon>Eukaryota</taxon>
        <taxon>Viridiplantae</taxon>
        <taxon>Streptophyta</taxon>
        <taxon>Embryophyta</taxon>
        <taxon>Tracheophyta</taxon>
        <taxon>Spermatophyta</taxon>
        <taxon>Magnoliopsida</taxon>
        <taxon>eudicotyledons</taxon>
        <taxon>Gunneridae</taxon>
        <taxon>Pentapetalae</taxon>
        <taxon>asterids</taxon>
        <taxon>campanulids</taxon>
        <taxon>Asterales</taxon>
        <taxon>Asteraceae</taxon>
        <taxon>Asteroideae</taxon>
        <taxon>Anthemideae</taxon>
        <taxon>Anthemidinae</taxon>
        <taxon>Tanacetum</taxon>
    </lineage>
</organism>
<keyword evidence="2" id="KW-0548">Nucleotidyltransferase</keyword>
<keyword evidence="2" id="KW-0695">RNA-directed DNA polymerase</keyword>
<dbReference type="AlphaFoldDB" id="A0A699H2I0"/>
<evidence type="ECO:0000259" key="1">
    <source>
        <dbReference type="Pfam" id="PF03732"/>
    </source>
</evidence>
<proteinExistence type="predicted"/>
<sequence>FNKVTSTFRHPEVPNTTIKLLLFPFSLEGESRIWLDKEPPRSILMWEDLVSKFINQFFPPSKTTYLWNEITNFLQKPNERFNEAWERFKDLLRQCPHHGFLGYINWIHFTMHLTQMIRMPSIPQQEEIFWIRFHVNVYRSLKIAASFEDKLDIRMNRFEKSLNDMKNSFVTPTAPLKVVEESLLREDPIPPHPIISNQTKLPIEEPKHSFKMGHGHFNTNLVTNDVAESSTKNLIPIPHECVVVSENRSQSTEPVNDNSSIFTTISNPLFDNDKINSDEINSHVEFNFDESTSNHHTVKSDYLDEFYGPFIPIHILKEERIRREHADYINRMEIKVILIRKSSMLFPLQMMCYLQHEYSKSEDFDFDNPSIPLPPPKPPDEEFDFEINLGNEILVVRSAIVKFEYIDARVKFDVFNDENNVLSYFMFAKKFSLLSVESEDMIFDPGISD</sequence>
<name>A0A699H2I0_TANCI</name>
<evidence type="ECO:0000313" key="2">
    <source>
        <dbReference type="EMBL" id="GEX30926.1"/>
    </source>
</evidence>
<dbReference type="PANTHER" id="PTHR33223">
    <property type="entry name" value="CCHC-TYPE DOMAIN-CONTAINING PROTEIN"/>
    <property type="match status" value="1"/>
</dbReference>
<dbReference type="EMBL" id="BKCJ010100861">
    <property type="protein sequence ID" value="GEX30926.1"/>
    <property type="molecule type" value="Genomic_DNA"/>
</dbReference>
<dbReference type="GO" id="GO:0003964">
    <property type="term" value="F:RNA-directed DNA polymerase activity"/>
    <property type="evidence" value="ECO:0007669"/>
    <property type="project" value="UniProtKB-KW"/>
</dbReference>
<dbReference type="InterPro" id="IPR005162">
    <property type="entry name" value="Retrotrans_gag_dom"/>
</dbReference>
<feature type="domain" description="Retrotransposon gag" evidence="1">
    <location>
        <begin position="22"/>
        <end position="100"/>
    </location>
</feature>
<accession>A0A699H2I0</accession>
<feature type="non-terminal residue" evidence="2">
    <location>
        <position position="1"/>
    </location>
</feature>
<dbReference type="Pfam" id="PF03732">
    <property type="entry name" value="Retrotrans_gag"/>
    <property type="match status" value="1"/>
</dbReference>
<keyword evidence="2" id="KW-0808">Transferase</keyword>
<protein>
    <submittedName>
        <fullName evidence="2">Reverse transcriptase domain-containing protein</fullName>
    </submittedName>
</protein>
<reference evidence="2" key="1">
    <citation type="journal article" date="2019" name="Sci. Rep.">
        <title>Draft genome of Tanacetum cinerariifolium, the natural source of mosquito coil.</title>
        <authorList>
            <person name="Yamashiro T."/>
            <person name="Shiraishi A."/>
            <person name="Satake H."/>
            <person name="Nakayama K."/>
        </authorList>
    </citation>
    <scope>NUCLEOTIDE SEQUENCE</scope>
</reference>
<comment type="caution">
    <text evidence="2">The sequence shown here is derived from an EMBL/GenBank/DDBJ whole genome shotgun (WGS) entry which is preliminary data.</text>
</comment>
<dbReference type="PANTHER" id="PTHR33223:SF11">
    <property type="entry name" value="ELEMENT PROTEIN, PUTATIVE-RELATED"/>
    <property type="match status" value="1"/>
</dbReference>
<gene>
    <name evidence="2" type="ORF">Tci_302901</name>
</gene>